<dbReference type="AlphaFoldDB" id="T0ZM12"/>
<dbReference type="InterPro" id="IPR013785">
    <property type="entry name" value="Aldolase_TIM"/>
</dbReference>
<protein>
    <submittedName>
        <fullName evidence="1">Glycoside hydrolase, clan GH-D</fullName>
    </submittedName>
</protein>
<keyword evidence="1" id="KW-0378">Hydrolase</keyword>
<organism evidence="1">
    <name type="scientific">mine drainage metagenome</name>
    <dbReference type="NCBI Taxonomy" id="410659"/>
    <lineage>
        <taxon>unclassified sequences</taxon>
        <taxon>metagenomes</taxon>
        <taxon>ecological metagenomes</taxon>
    </lineage>
</organism>
<reference evidence="1" key="1">
    <citation type="submission" date="2013-08" db="EMBL/GenBank/DDBJ databases">
        <authorList>
            <person name="Mendez C."/>
            <person name="Richter M."/>
            <person name="Ferrer M."/>
            <person name="Sanchez J."/>
        </authorList>
    </citation>
    <scope>NUCLEOTIDE SEQUENCE</scope>
</reference>
<dbReference type="Gene3D" id="3.20.20.70">
    <property type="entry name" value="Aldolase class I"/>
    <property type="match status" value="1"/>
</dbReference>
<reference evidence="1" key="2">
    <citation type="journal article" date="2014" name="ISME J.">
        <title>Microbial stratification in low pH oxic and suboxic macroscopic growths along an acid mine drainage.</title>
        <authorList>
            <person name="Mendez-Garcia C."/>
            <person name="Mesa V."/>
            <person name="Sprenger R.R."/>
            <person name="Richter M."/>
            <person name="Diez M.S."/>
            <person name="Solano J."/>
            <person name="Bargiela R."/>
            <person name="Golyshina O.V."/>
            <person name="Manteca A."/>
            <person name="Ramos J.L."/>
            <person name="Gallego J.R."/>
            <person name="Llorente I."/>
            <person name="Martins Dos Santos V.A."/>
            <person name="Jensen O.N."/>
            <person name="Pelaez A.I."/>
            <person name="Sanchez J."/>
            <person name="Ferrer M."/>
        </authorList>
    </citation>
    <scope>NUCLEOTIDE SEQUENCE</scope>
</reference>
<dbReference type="EMBL" id="AUZY01008513">
    <property type="protein sequence ID" value="EQD45698.1"/>
    <property type="molecule type" value="Genomic_DNA"/>
</dbReference>
<gene>
    <name evidence="1" type="ORF">B1B_12950</name>
</gene>
<evidence type="ECO:0000313" key="1">
    <source>
        <dbReference type="EMBL" id="EQD45698.1"/>
    </source>
</evidence>
<dbReference type="InterPro" id="IPR017853">
    <property type="entry name" value="GH"/>
</dbReference>
<accession>T0ZM12</accession>
<sequence length="116" mass="12796">MAGAFLCAPASVAVRQLARRPPMSGNGYDAYRTSITEAHFRANVRLMARHLLRYGWRYAVIDAEWFVRNPTSSGGARKGHCSSGCRQRPARYFLCARAAAAFSRDLALGGYRPTLA</sequence>
<dbReference type="GO" id="GO:0016787">
    <property type="term" value="F:hydrolase activity"/>
    <property type="evidence" value="ECO:0007669"/>
    <property type="project" value="UniProtKB-KW"/>
</dbReference>
<name>T0ZM12_9ZZZZ</name>
<feature type="non-terminal residue" evidence="1">
    <location>
        <position position="116"/>
    </location>
</feature>
<dbReference type="SUPFAM" id="SSF51445">
    <property type="entry name" value="(Trans)glycosidases"/>
    <property type="match status" value="1"/>
</dbReference>
<proteinExistence type="predicted"/>
<comment type="caution">
    <text evidence="1">The sequence shown here is derived from an EMBL/GenBank/DDBJ whole genome shotgun (WGS) entry which is preliminary data.</text>
</comment>